<feature type="compositionally biased region" description="Low complexity" evidence="1">
    <location>
        <begin position="521"/>
        <end position="534"/>
    </location>
</feature>
<dbReference type="GO" id="GO:0035770">
    <property type="term" value="C:ribonucleoprotein granule"/>
    <property type="evidence" value="ECO:0000318"/>
    <property type="project" value="GO_Central"/>
</dbReference>
<dbReference type="Gramene" id="PNW78978">
    <property type="protein sequence ID" value="PNW78978"/>
    <property type="gene ID" value="CHLRE_09g396512v5"/>
</dbReference>
<protein>
    <submittedName>
        <fullName evidence="2">Uncharacterized protein</fullName>
    </submittedName>
</protein>
<dbReference type="GeneID" id="5720338"/>
<organism evidence="2 3">
    <name type="scientific">Chlamydomonas reinhardtii</name>
    <name type="common">Chlamydomonas smithii</name>
    <dbReference type="NCBI Taxonomy" id="3055"/>
    <lineage>
        <taxon>Eukaryota</taxon>
        <taxon>Viridiplantae</taxon>
        <taxon>Chlorophyta</taxon>
        <taxon>core chlorophytes</taxon>
        <taxon>Chlorophyceae</taxon>
        <taxon>CS clade</taxon>
        <taxon>Chlamydomonadales</taxon>
        <taxon>Chlamydomonadaceae</taxon>
        <taxon>Chlamydomonas</taxon>
    </lineage>
</organism>
<feature type="region of interest" description="Disordered" evidence="1">
    <location>
        <begin position="501"/>
        <end position="534"/>
    </location>
</feature>
<dbReference type="EMBL" id="CM008970">
    <property type="protein sequence ID" value="PNW78978.1"/>
    <property type="molecule type" value="Genomic_DNA"/>
</dbReference>
<sequence>MALRHAQKLHSAAGRCSFHAKCPRVRYSLSRVSASSTLAVPANSDHGVVHSQSHQPALLAQALATSAGIEDILTSKSWTEVRSLWTHHKDHLRTEDLAATWVRLAKVSKEPTVRASPELQKFVDILACATIDRIQQFSISSLCSIMWASSKLKKGLGHSGMFKSFLKAWAAEMEVHLDHLDLEQSRKVMAAITRVNYQPSAPWKMKMEATLTANLATCACPKTLACCLVSAASLGFSLHPAPAFREAVGAACGAAFAGAAGAPPPAAARRIHGPVDVARCACSTLWAAAVLGVPLPGSTVQRMLTHVTFVGVGGLASGVLASASSPFPSLESVESTLEGACFASEGGPGLAALDFAQVYWALSKVAYKPSEGEMGALLDATAAALPTAPPVLLATILWALADLEVVPSETWLQRAYSSFERQLDAASAEPLQALLHAAATLQLPPPQWSSKLMDRLQDVDLRVLPDGNIVDLVMSMHALRMHPPQQLAVTLQQECVKRLSQRGASPEAAEAGCRIDGADEAQQPQQKAAGGASA</sequence>
<dbReference type="KEGG" id="cre:CHLRE_09g396512v5"/>
<dbReference type="RefSeq" id="XP_042921281.1">
    <property type="nucleotide sequence ID" value="XM_043065802.1"/>
</dbReference>
<dbReference type="GO" id="GO:0000963">
    <property type="term" value="P:mitochondrial RNA processing"/>
    <property type="evidence" value="ECO:0000318"/>
    <property type="project" value="GO_Central"/>
</dbReference>
<dbReference type="GO" id="GO:0003723">
    <property type="term" value="F:RNA binding"/>
    <property type="evidence" value="ECO:0000318"/>
    <property type="project" value="GO_Central"/>
</dbReference>
<dbReference type="Proteomes" id="UP000006906">
    <property type="component" value="Chromosome 9"/>
</dbReference>
<dbReference type="ExpressionAtlas" id="A0A2K3DEL9">
    <property type="expression patterns" value="baseline and differential"/>
</dbReference>
<dbReference type="GO" id="GO:0044528">
    <property type="term" value="P:regulation of mitochondrial mRNA stability"/>
    <property type="evidence" value="ECO:0000318"/>
    <property type="project" value="GO_Central"/>
</dbReference>
<evidence type="ECO:0000313" key="3">
    <source>
        <dbReference type="Proteomes" id="UP000006906"/>
    </source>
</evidence>
<name>A0A2K3DEL9_CHLRE</name>
<dbReference type="GO" id="GO:1901259">
    <property type="term" value="P:chloroplast rRNA processing"/>
    <property type="evidence" value="ECO:0000318"/>
    <property type="project" value="GO_Central"/>
</dbReference>
<proteinExistence type="predicted"/>
<gene>
    <name evidence="2" type="ORF">CHLRE_09g396512v5</name>
</gene>
<dbReference type="AlphaFoldDB" id="A0A2K3DEL9"/>
<evidence type="ECO:0000313" key="2">
    <source>
        <dbReference type="EMBL" id="PNW78978.1"/>
    </source>
</evidence>
<reference evidence="2 3" key="1">
    <citation type="journal article" date="2007" name="Science">
        <title>The Chlamydomonas genome reveals the evolution of key animal and plant functions.</title>
        <authorList>
            <person name="Merchant S.S."/>
            <person name="Prochnik S.E."/>
            <person name="Vallon O."/>
            <person name="Harris E.H."/>
            <person name="Karpowicz S.J."/>
            <person name="Witman G.B."/>
            <person name="Terry A."/>
            <person name="Salamov A."/>
            <person name="Fritz-Laylin L.K."/>
            <person name="Marechal-Drouard L."/>
            <person name="Marshall W.F."/>
            <person name="Qu L.H."/>
            <person name="Nelson D.R."/>
            <person name="Sanderfoot A.A."/>
            <person name="Spalding M.H."/>
            <person name="Kapitonov V.V."/>
            <person name="Ren Q."/>
            <person name="Ferris P."/>
            <person name="Lindquist E."/>
            <person name="Shapiro H."/>
            <person name="Lucas S.M."/>
            <person name="Grimwood J."/>
            <person name="Schmutz J."/>
            <person name="Cardol P."/>
            <person name="Cerutti H."/>
            <person name="Chanfreau G."/>
            <person name="Chen C.L."/>
            <person name="Cognat V."/>
            <person name="Croft M.T."/>
            <person name="Dent R."/>
            <person name="Dutcher S."/>
            <person name="Fernandez E."/>
            <person name="Fukuzawa H."/>
            <person name="Gonzalez-Ballester D."/>
            <person name="Gonzalez-Halphen D."/>
            <person name="Hallmann A."/>
            <person name="Hanikenne M."/>
            <person name="Hippler M."/>
            <person name="Inwood W."/>
            <person name="Jabbari K."/>
            <person name="Kalanon M."/>
            <person name="Kuras R."/>
            <person name="Lefebvre P.A."/>
            <person name="Lemaire S.D."/>
            <person name="Lobanov A.V."/>
            <person name="Lohr M."/>
            <person name="Manuell A."/>
            <person name="Meier I."/>
            <person name="Mets L."/>
            <person name="Mittag M."/>
            <person name="Mittelmeier T."/>
            <person name="Moroney J.V."/>
            <person name="Moseley J."/>
            <person name="Napoli C."/>
            <person name="Nedelcu A.M."/>
            <person name="Niyogi K."/>
            <person name="Novoselov S.V."/>
            <person name="Paulsen I.T."/>
            <person name="Pazour G."/>
            <person name="Purton S."/>
            <person name="Ral J.P."/>
            <person name="Riano-Pachon D.M."/>
            <person name="Riekhof W."/>
            <person name="Rymarquis L."/>
            <person name="Schroda M."/>
            <person name="Stern D."/>
            <person name="Umen J."/>
            <person name="Willows R."/>
            <person name="Wilson N."/>
            <person name="Zimmer S.L."/>
            <person name="Allmer J."/>
            <person name="Balk J."/>
            <person name="Bisova K."/>
            <person name="Chen C.J."/>
            <person name="Elias M."/>
            <person name="Gendler K."/>
            <person name="Hauser C."/>
            <person name="Lamb M.R."/>
            <person name="Ledford H."/>
            <person name="Long J.C."/>
            <person name="Minagawa J."/>
            <person name="Page M.D."/>
            <person name="Pan J."/>
            <person name="Pootakham W."/>
            <person name="Roje S."/>
            <person name="Rose A."/>
            <person name="Stahlberg E."/>
            <person name="Terauchi A.M."/>
            <person name="Yang P."/>
            <person name="Ball S."/>
            <person name="Bowler C."/>
            <person name="Dieckmann C.L."/>
            <person name="Gladyshev V.N."/>
            <person name="Green P."/>
            <person name="Jorgensen R."/>
            <person name="Mayfield S."/>
            <person name="Mueller-Roeber B."/>
            <person name="Rajamani S."/>
            <person name="Sayre R.T."/>
            <person name="Brokstein P."/>
            <person name="Dubchak I."/>
            <person name="Goodstein D."/>
            <person name="Hornick L."/>
            <person name="Huang Y.W."/>
            <person name="Jhaveri J."/>
            <person name="Luo Y."/>
            <person name="Martinez D."/>
            <person name="Ngau W.C."/>
            <person name="Otillar B."/>
            <person name="Poliakov A."/>
            <person name="Porter A."/>
            <person name="Szajkowski L."/>
            <person name="Werner G."/>
            <person name="Zhou K."/>
            <person name="Grigoriev I.V."/>
            <person name="Rokhsar D.S."/>
            <person name="Grossman A.R."/>
        </authorList>
    </citation>
    <scope>NUCLEOTIDE SEQUENCE [LARGE SCALE GENOMIC DNA]</scope>
    <source>
        <strain evidence="3">CC-503</strain>
    </source>
</reference>
<dbReference type="GO" id="GO:0009507">
    <property type="term" value="C:chloroplast"/>
    <property type="evidence" value="ECO:0007669"/>
    <property type="project" value="GOC"/>
</dbReference>
<dbReference type="OrthoDB" id="532561at2759"/>
<evidence type="ECO:0000256" key="1">
    <source>
        <dbReference type="SAM" id="MobiDB-lite"/>
    </source>
</evidence>
<dbReference type="PaxDb" id="3055-EDP02371"/>
<dbReference type="GO" id="GO:0005759">
    <property type="term" value="C:mitochondrial matrix"/>
    <property type="evidence" value="ECO:0000318"/>
    <property type="project" value="GO_Central"/>
</dbReference>
<dbReference type="InParanoid" id="A0A2K3DEL9"/>
<accession>A0A2K3DEL9</accession>
<keyword evidence="3" id="KW-1185">Reference proteome</keyword>